<keyword evidence="11" id="KW-1185">Reference proteome</keyword>
<protein>
    <submittedName>
        <fullName evidence="10">Peptidyl-prolyl cis-trans isomerase D</fullName>
        <ecNumber evidence="10">5.2.1.8</ecNumber>
    </submittedName>
</protein>
<sequence length="625" mass="66795">MLSTFRNMLNGVGAWIVGGLLVLAFAFFGVPRLDNFRAQSALKVGDRSFSAQAVDAAFQRRLSRAQAEAQAQGQTVPSRQDAIGAGLLDSTLQEMTTAALITEEADRLGLTATDAMVQRAVRESGAFNDPETGEFSAQRLALALNQSGIAPSEFRDDVREDIIRSQIAGAISAAASAPDGMTGYLLLRQAEERTVRTAVITAEAPAEADEAALRAYYDAHTASYQRPEYRRYRALLIDEASIADQIEVSDEDVRALYEARREGLASPETRTFRQARFRDEATAETAAERIRGGEAFDTVAAELGVTVSPAETRRRGEVVDEAVRDAVFTADAPGLVGPIDGVFGTVLADLQAIEAGSTTSFEDSEAELRQELRDEDSRRAFIQAVEDVESAFDEGATLEEAASAAGLAAPRTYGPVDADLFTPEGAIEDAPGAVQRTAFTIEEGELSEAIDLDEGGYAFVTVDEVQPEATRPFEEVREEVAADQREEAARTALRTAVEAFQARVAGGEAFEDAAQAIGSDVQTRSFSVARPDPSLPPAFLRALFLADLGTVVAEPTATGDSAVVAVVDEVRFGADPTGGALRDAAREQLGQSLTEELIEAYLEALRDEFGVRRNDAALAVQFGDG</sequence>
<dbReference type="InterPro" id="IPR000297">
    <property type="entry name" value="PPIase_PpiC"/>
</dbReference>
<dbReference type="SUPFAM" id="SSF109998">
    <property type="entry name" value="Triger factor/SurA peptide-binding domain-like"/>
    <property type="match status" value="1"/>
</dbReference>
<proteinExistence type="inferred from homology"/>
<feature type="domain" description="PpiC" evidence="9">
    <location>
        <begin position="386"/>
        <end position="478"/>
    </location>
</feature>
<dbReference type="InterPro" id="IPR052029">
    <property type="entry name" value="PpiD_chaperone"/>
</dbReference>
<evidence type="ECO:0000313" key="10">
    <source>
        <dbReference type="EMBL" id="MBB4659803.1"/>
    </source>
</evidence>
<evidence type="ECO:0000256" key="7">
    <source>
        <dbReference type="ARBA" id="ARBA00038408"/>
    </source>
</evidence>
<evidence type="ECO:0000256" key="2">
    <source>
        <dbReference type="ARBA" id="ARBA00022475"/>
    </source>
</evidence>
<evidence type="ECO:0000256" key="3">
    <source>
        <dbReference type="ARBA" id="ARBA00022692"/>
    </source>
</evidence>
<dbReference type="Gene3D" id="1.10.4030.10">
    <property type="entry name" value="Porin chaperone SurA, peptide-binding domain"/>
    <property type="match status" value="1"/>
</dbReference>
<accession>A0A840I6C5</accession>
<dbReference type="GO" id="GO:0003755">
    <property type="term" value="F:peptidyl-prolyl cis-trans isomerase activity"/>
    <property type="evidence" value="ECO:0007669"/>
    <property type="project" value="UniProtKB-EC"/>
</dbReference>
<dbReference type="EC" id="5.2.1.8" evidence="10"/>
<comment type="caution">
    <text evidence="10">The sequence shown here is derived from an EMBL/GenBank/DDBJ whole genome shotgun (WGS) entry which is preliminary data.</text>
</comment>
<dbReference type="InterPro" id="IPR027304">
    <property type="entry name" value="Trigger_fact/SurA_dom_sf"/>
</dbReference>
<dbReference type="EMBL" id="JACHOB010000005">
    <property type="protein sequence ID" value="MBB4659803.1"/>
    <property type="molecule type" value="Genomic_DNA"/>
</dbReference>
<dbReference type="PANTHER" id="PTHR47529:SF1">
    <property type="entry name" value="PERIPLASMIC CHAPERONE PPID"/>
    <property type="match status" value="1"/>
</dbReference>
<reference evidence="10 11" key="1">
    <citation type="submission" date="2020-08" db="EMBL/GenBank/DDBJ databases">
        <title>Genomic Encyclopedia of Type Strains, Phase IV (KMG-IV): sequencing the most valuable type-strain genomes for metagenomic binning, comparative biology and taxonomic classification.</title>
        <authorList>
            <person name="Goeker M."/>
        </authorList>
    </citation>
    <scope>NUCLEOTIDE SEQUENCE [LARGE SCALE GENOMIC DNA]</scope>
    <source>
        <strain evidence="10 11">DSM 102850</strain>
    </source>
</reference>
<feature type="domain" description="PpiC" evidence="9">
    <location>
        <begin position="248"/>
        <end position="363"/>
    </location>
</feature>
<evidence type="ECO:0000256" key="6">
    <source>
        <dbReference type="ARBA" id="ARBA00023186"/>
    </source>
</evidence>
<keyword evidence="5 8" id="KW-0472">Membrane</keyword>
<name>A0A840I6C5_9PROT</name>
<feature type="transmembrane region" description="Helical" evidence="8">
    <location>
        <begin position="12"/>
        <end position="30"/>
    </location>
</feature>
<evidence type="ECO:0000259" key="9">
    <source>
        <dbReference type="Pfam" id="PF13145"/>
    </source>
</evidence>
<dbReference type="Proteomes" id="UP000563524">
    <property type="component" value="Unassembled WGS sequence"/>
</dbReference>
<gene>
    <name evidence="10" type="ORF">GGQ59_002344</name>
</gene>
<evidence type="ECO:0000256" key="4">
    <source>
        <dbReference type="ARBA" id="ARBA00022989"/>
    </source>
</evidence>
<organism evidence="10 11">
    <name type="scientific">Parvularcula dongshanensis</name>
    <dbReference type="NCBI Taxonomy" id="1173995"/>
    <lineage>
        <taxon>Bacteria</taxon>
        <taxon>Pseudomonadati</taxon>
        <taxon>Pseudomonadota</taxon>
        <taxon>Alphaproteobacteria</taxon>
        <taxon>Parvularculales</taxon>
        <taxon>Parvularculaceae</taxon>
        <taxon>Parvularcula</taxon>
    </lineage>
</organism>
<comment type="similarity">
    <text evidence="7">Belongs to the PpiD chaperone family.</text>
</comment>
<keyword evidence="3 8" id="KW-0812">Transmembrane</keyword>
<dbReference type="AlphaFoldDB" id="A0A840I6C5"/>
<evidence type="ECO:0000256" key="1">
    <source>
        <dbReference type="ARBA" id="ARBA00004401"/>
    </source>
</evidence>
<evidence type="ECO:0000256" key="5">
    <source>
        <dbReference type="ARBA" id="ARBA00023136"/>
    </source>
</evidence>
<keyword evidence="4 8" id="KW-1133">Transmembrane helix</keyword>
<dbReference type="PANTHER" id="PTHR47529">
    <property type="entry name" value="PEPTIDYL-PROLYL CIS-TRANS ISOMERASE D"/>
    <property type="match status" value="1"/>
</dbReference>
<dbReference type="Pfam" id="PF13624">
    <property type="entry name" value="SurA_N_3"/>
    <property type="match status" value="1"/>
</dbReference>
<dbReference type="Pfam" id="PF13145">
    <property type="entry name" value="Rotamase_2"/>
    <property type="match status" value="2"/>
</dbReference>
<evidence type="ECO:0000313" key="11">
    <source>
        <dbReference type="Proteomes" id="UP000563524"/>
    </source>
</evidence>
<evidence type="ECO:0000256" key="8">
    <source>
        <dbReference type="SAM" id="Phobius"/>
    </source>
</evidence>
<dbReference type="GO" id="GO:0005886">
    <property type="term" value="C:plasma membrane"/>
    <property type="evidence" value="ECO:0007669"/>
    <property type="project" value="UniProtKB-SubCell"/>
</dbReference>
<keyword evidence="10" id="KW-0413">Isomerase</keyword>
<keyword evidence="6" id="KW-0143">Chaperone</keyword>
<comment type="subcellular location">
    <subcellularLocation>
        <location evidence="1">Cell membrane</location>
        <topology evidence="1">Single-pass type II membrane protein</topology>
    </subcellularLocation>
</comment>
<dbReference type="RefSeq" id="WP_183818769.1">
    <property type="nucleotide sequence ID" value="NZ_JACHOB010000005.1"/>
</dbReference>
<keyword evidence="2" id="KW-1003">Cell membrane</keyword>